<accession>A0ACC2T4Y5</accession>
<gene>
    <name evidence="1" type="ORF">DSO57_1016147</name>
</gene>
<sequence length="515" mass="55667">METQHDVTERTTEDVPRVKGFFRRLFVKKDIDGMLKDAEGRQFKRELTVYHLLFLGIGNVIGTGIYVLSGIVAAQNAGPAVVICFMIASVVASLSALCYSELAAMIPVAGSAYSYTYATMGEFVAWLVGWALVLEYLIGVAAVAVGWSGYLVQFFHDAFRLDMSPKWTQAFVEWDNASSAFRLTGNYLNIPAIAILTALSILLVVGTRESATVTAVACVVKLLIIMVFIVGAGVDVDVANLTPFLPPAQPDYYGHYGVGGILKGASIVFFCYAGFDSISTASQEARNPGRDMPIGILGSLGVCTLIYIAVCIVLVGICPYPLLNVAQPITTAIAYIGKRWLGVLVGASAVVGMITAMVMGMMGQSRIFFCMAKDGLLPPMFMRVHSRFQTPHLAQLVVWILTSLVAGTLPVDVLGELSGVGTLFAFFLVCLSVMLLRIRRPDIHRPFKVPFGPYAIPLLGSLSSIGLVFASSPSTLLRLLVWILIGVSIYFCYGFRNSKSQAPQPAVHLEECKPI</sequence>
<dbReference type="EMBL" id="QTSX02003615">
    <property type="protein sequence ID" value="KAJ9069673.1"/>
    <property type="molecule type" value="Genomic_DNA"/>
</dbReference>
<dbReference type="Proteomes" id="UP001165960">
    <property type="component" value="Unassembled WGS sequence"/>
</dbReference>
<evidence type="ECO:0000313" key="2">
    <source>
        <dbReference type="Proteomes" id="UP001165960"/>
    </source>
</evidence>
<protein>
    <submittedName>
        <fullName evidence="1">Uncharacterized protein</fullName>
    </submittedName>
</protein>
<reference evidence="1" key="1">
    <citation type="submission" date="2022-04" db="EMBL/GenBank/DDBJ databases">
        <title>Genome of the entomopathogenic fungus Entomophthora muscae.</title>
        <authorList>
            <person name="Elya C."/>
            <person name="Lovett B.R."/>
            <person name="Lee E."/>
            <person name="Macias A.M."/>
            <person name="Hajek A.E."/>
            <person name="De Bivort B.L."/>
            <person name="Kasson M.T."/>
            <person name="De Fine Licht H.H."/>
            <person name="Stajich J.E."/>
        </authorList>
    </citation>
    <scope>NUCLEOTIDE SEQUENCE</scope>
    <source>
        <strain evidence="1">Berkeley</strain>
    </source>
</reference>
<comment type="caution">
    <text evidence="1">The sequence shown here is derived from an EMBL/GenBank/DDBJ whole genome shotgun (WGS) entry which is preliminary data.</text>
</comment>
<name>A0ACC2T4Y5_9FUNG</name>
<evidence type="ECO:0000313" key="1">
    <source>
        <dbReference type="EMBL" id="KAJ9069673.1"/>
    </source>
</evidence>
<keyword evidence="2" id="KW-1185">Reference proteome</keyword>
<proteinExistence type="predicted"/>
<organism evidence="1 2">
    <name type="scientific">Entomophthora muscae</name>
    <dbReference type="NCBI Taxonomy" id="34485"/>
    <lineage>
        <taxon>Eukaryota</taxon>
        <taxon>Fungi</taxon>
        <taxon>Fungi incertae sedis</taxon>
        <taxon>Zoopagomycota</taxon>
        <taxon>Entomophthoromycotina</taxon>
        <taxon>Entomophthoromycetes</taxon>
        <taxon>Entomophthorales</taxon>
        <taxon>Entomophthoraceae</taxon>
        <taxon>Entomophthora</taxon>
    </lineage>
</organism>